<reference evidence="2 3" key="1">
    <citation type="submission" date="2017-09" db="EMBL/GenBank/DDBJ databases">
        <authorList>
            <person name="Ehlers B."/>
            <person name="Leendertz F.H."/>
        </authorList>
    </citation>
    <scope>NUCLEOTIDE SEQUENCE [LARGE SCALE GENOMIC DNA]</scope>
    <source>
        <strain evidence="2 3">CGMCC 4.6857</strain>
    </source>
</reference>
<keyword evidence="1" id="KW-0812">Transmembrane</keyword>
<feature type="transmembrane region" description="Helical" evidence="1">
    <location>
        <begin position="55"/>
        <end position="81"/>
    </location>
</feature>
<gene>
    <name evidence="2" type="ORF">SAMN05421748_114182</name>
</gene>
<proteinExistence type="predicted"/>
<keyword evidence="3" id="KW-1185">Reference proteome</keyword>
<evidence type="ECO:0000313" key="2">
    <source>
        <dbReference type="EMBL" id="SNY53824.1"/>
    </source>
</evidence>
<evidence type="ECO:0000313" key="3">
    <source>
        <dbReference type="Proteomes" id="UP000219612"/>
    </source>
</evidence>
<name>A0A285J0Q8_9ACTN</name>
<keyword evidence="1" id="KW-1133">Transmembrane helix</keyword>
<dbReference type="AlphaFoldDB" id="A0A285J0Q8"/>
<sequence length="120" mass="12486">MKRQRPGNIVAACGMLAAGGALFAGEVLLSADKYFADMRSYEQAVRDGLVKNDTAFAAVGVTIHLAMAAVGVLAGVALVVLARHRAHRGVGVPDGALGRRVLPERRCGPGARTGVPLKPW</sequence>
<dbReference type="RefSeq" id="WP_143234958.1">
    <property type="nucleotide sequence ID" value="NZ_OBDY01000014.1"/>
</dbReference>
<dbReference type="EMBL" id="OBDY01000014">
    <property type="protein sequence ID" value="SNY53824.1"/>
    <property type="molecule type" value="Genomic_DNA"/>
</dbReference>
<organism evidence="2 3">
    <name type="scientific">Paractinoplanes atraurantiacus</name>
    <dbReference type="NCBI Taxonomy" id="1036182"/>
    <lineage>
        <taxon>Bacteria</taxon>
        <taxon>Bacillati</taxon>
        <taxon>Actinomycetota</taxon>
        <taxon>Actinomycetes</taxon>
        <taxon>Micromonosporales</taxon>
        <taxon>Micromonosporaceae</taxon>
        <taxon>Paractinoplanes</taxon>
    </lineage>
</organism>
<protein>
    <submittedName>
        <fullName evidence="2">Uncharacterized protein</fullName>
    </submittedName>
</protein>
<evidence type="ECO:0000256" key="1">
    <source>
        <dbReference type="SAM" id="Phobius"/>
    </source>
</evidence>
<dbReference type="Proteomes" id="UP000219612">
    <property type="component" value="Unassembled WGS sequence"/>
</dbReference>
<keyword evidence="1" id="KW-0472">Membrane</keyword>
<accession>A0A285J0Q8</accession>